<dbReference type="RefSeq" id="XP_024774065.1">
    <property type="nucleotide sequence ID" value="XM_024919281.1"/>
</dbReference>
<accession>A0A2T4ABU0</accession>
<dbReference type="GeneID" id="36627850"/>
<name>A0A2T4ABU0_TRIHA</name>
<evidence type="ECO:0000313" key="1">
    <source>
        <dbReference type="EMBL" id="PTB54388.1"/>
    </source>
</evidence>
<dbReference type="Proteomes" id="UP000241690">
    <property type="component" value="Unassembled WGS sequence"/>
</dbReference>
<dbReference type="EMBL" id="KZ679681">
    <property type="protein sequence ID" value="PTB54388.1"/>
    <property type="molecule type" value="Genomic_DNA"/>
</dbReference>
<gene>
    <name evidence="1" type="ORF">M431DRAFT_509374</name>
</gene>
<dbReference type="STRING" id="983964.A0A2T4ABU0"/>
<evidence type="ECO:0008006" key="3">
    <source>
        <dbReference type="Google" id="ProtNLM"/>
    </source>
</evidence>
<protein>
    <recommendedName>
        <fullName evidence="3">F-box domain-containing protein</fullName>
    </recommendedName>
</protein>
<dbReference type="AlphaFoldDB" id="A0A2T4ABU0"/>
<organism evidence="1 2">
    <name type="scientific">Trichoderma harzianum CBS 226.95</name>
    <dbReference type="NCBI Taxonomy" id="983964"/>
    <lineage>
        <taxon>Eukaryota</taxon>
        <taxon>Fungi</taxon>
        <taxon>Dikarya</taxon>
        <taxon>Ascomycota</taxon>
        <taxon>Pezizomycotina</taxon>
        <taxon>Sordariomycetes</taxon>
        <taxon>Hypocreomycetidae</taxon>
        <taxon>Hypocreales</taxon>
        <taxon>Hypocreaceae</taxon>
        <taxon>Trichoderma</taxon>
    </lineage>
</organism>
<reference evidence="1 2" key="1">
    <citation type="submission" date="2016-07" db="EMBL/GenBank/DDBJ databases">
        <title>Multiple horizontal gene transfer events from other fungi enriched the ability of initially mycotrophic Trichoderma (Ascomycota) to feed on dead plant biomass.</title>
        <authorList>
            <consortium name="DOE Joint Genome Institute"/>
            <person name="Aerts A."/>
            <person name="Atanasova L."/>
            <person name="Chenthamara K."/>
            <person name="Zhang J."/>
            <person name="Grujic M."/>
            <person name="Henrissat B."/>
            <person name="Kuo A."/>
            <person name="Salamov A."/>
            <person name="Lipzen A."/>
            <person name="Labutti K."/>
            <person name="Barry K."/>
            <person name="Miao Y."/>
            <person name="Rahimi M.J."/>
            <person name="Shen Q."/>
            <person name="Grigoriev I.V."/>
            <person name="Kubicek C.P."/>
            <person name="Druzhinina I.S."/>
        </authorList>
    </citation>
    <scope>NUCLEOTIDE SEQUENCE [LARGE SCALE GENOMIC DNA]</scope>
    <source>
        <strain evidence="1 2">CBS 226.95</strain>
    </source>
</reference>
<keyword evidence="2" id="KW-1185">Reference proteome</keyword>
<evidence type="ECO:0000313" key="2">
    <source>
        <dbReference type="Proteomes" id="UP000241690"/>
    </source>
</evidence>
<proteinExistence type="predicted"/>
<sequence length="377" mass="43574">MGIWKQIVRFLHLGRSSSRRPHLLEQLPSPQTNPPNQPSPPPLGRLTIPTEIILMITKKLDKPSLLCFALTCQTLKRYCFPKSLNLSSSEQTEFLLLLEKDAAKYYFCHFCVKLHPWYACWFDHSQNLSRDFYTKIGDHCRMMNWFHHFSLSIPYPLARVVMNRHFYGASHGVCVDKLAHRDQLTHSSCCWTSSRDWEARIIDDQMMLSSTITLGPLRDSEGLRTVIKTGSLSLCRHLTAEVLFPHHQIPTQVILGSQPDHFAQRLQSVNSCPICMTDYCIDINWKGNGWTIEIITYHMLGGIRSPWDWTWLAMAYFPDKAVKIPRHKQPSGHQPGIVRHMWSKLDDHTFHPKGEWVAQLEGLNCLRFAVERTKSTG</sequence>